<keyword evidence="4" id="KW-1185">Reference proteome</keyword>
<keyword evidence="2" id="KW-0472">Membrane</keyword>
<evidence type="ECO:0000256" key="1">
    <source>
        <dbReference type="SAM" id="MobiDB-lite"/>
    </source>
</evidence>
<name>A0A075AJM2_OPIVI</name>
<feature type="compositionally biased region" description="Basic and acidic residues" evidence="1">
    <location>
        <begin position="71"/>
        <end position="89"/>
    </location>
</feature>
<dbReference type="AlphaFoldDB" id="A0A075AJM2"/>
<dbReference type="GeneID" id="20314708"/>
<dbReference type="RefSeq" id="XP_009162588.1">
    <property type="nucleotide sequence ID" value="XM_009164324.1"/>
</dbReference>
<evidence type="ECO:0000313" key="3">
    <source>
        <dbReference type="EMBL" id="KER33629.1"/>
    </source>
</evidence>
<protein>
    <submittedName>
        <fullName evidence="3">Uncharacterized protein</fullName>
    </submittedName>
</protein>
<keyword evidence="2" id="KW-0812">Transmembrane</keyword>
<keyword evidence="2" id="KW-1133">Transmembrane helix</keyword>
<dbReference type="CTD" id="20314708"/>
<feature type="region of interest" description="Disordered" evidence="1">
    <location>
        <begin position="64"/>
        <end position="89"/>
    </location>
</feature>
<evidence type="ECO:0000256" key="2">
    <source>
        <dbReference type="SAM" id="Phobius"/>
    </source>
</evidence>
<dbReference type="Proteomes" id="UP000054324">
    <property type="component" value="Unassembled WGS sequence"/>
</dbReference>
<dbReference type="KEGG" id="ovi:T265_00520"/>
<proteinExistence type="predicted"/>
<organism evidence="3 4">
    <name type="scientific">Opisthorchis viverrini</name>
    <name type="common">Southeast Asian liver fluke</name>
    <dbReference type="NCBI Taxonomy" id="6198"/>
    <lineage>
        <taxon>Eukaryota</taxon>
        <taxon>Metazoa</taxon>
        <taxon>Spiralia</taxon>
        <taxon>Lophotrochozoa</taxon>
        <taxon>Platyhelminthes</taxon>
        <taxon>Trematoda</taxon>
        <taxon>Digenea</taxon>
        <taxon>Opisthorchiida</taxon>
        <taxon>Opisthorchiata</taxon>
        <taxon>Opisthorchiidae</taxon>
        <taxon>Opisthorchis</taxon>
    </lineage>
</organism>
<sequence>MAPSDRLSPEQSLLIHVVIAGTTLIVRCVWRTSPSGMFATPLITGRIEFIMHWQLGNDIPLSLCQPSAPESGHEGLDSPELYDHSDRRI</sequence>
<gene>
    <name evidence="3" type="ORF">T265_00520</name>
</gene>
<feature type="transmembrane region" description="Helical" evidence="2">
    <location>
        <begin position="12"/>
        <end position="30"/>
    </location>
</feature>
<evidence type="ECO:0000313" key="4">
    <source>
        <dbReference type="Proteomes" id="UP000054324"/>
    </source>
</evidence>
<reference evidence="3 4" key="1">
    <citation type="submission" date="2013-11" db="EMBL/GenBank/DDBJ databases">
        <title>Opisthorchis viverrini - life in the bile duct.</title>
        <authorList>
            <person name="Young N.D."/>
            <person name="Nagarajan N."/>
            <person name="Lin S.J."/>
            <person name="Korhonen P.K."/>
            <person name="Jex A.R."/>
            <person name="Hall R.S."/>
            <person name="Safavi-Hemami H."/>
            <person name="Kaewkong W."/>
            <person name="Bertrand D."/>
            <person name="Gao S."/>
            <person name="Seet Q."/>
            <person name="Wongkham S."/>
            <person name="Teh B.T."/>
            <person name="Wongkham C."/>
            <person name="Intapan P.M."/>
            <person name="Maleewong W."/>
            <person name="Yang X."/>
            <person name="Hu M."/>
            <person name="Wang Z."/>
            <person name="Hofmann A."/>
            <person name="Sternberg P.W."/>
            <person name="Tan P."/>
            <person name="Wang J."/>
            <person name="Gasser R.B."/>
        </authorList>
    </citation>
    <scope>NUCLEOTIDE SEQUENCE [LARGE SCALE GENOMIC DNA]</scope>
</reference>
<dbReference type="EMBL" id="KL596623">
    <property type="protein sequence ID" value="KER33629.1"/>
    <property type="molecule type" value="Genomic_DNA"/>
</dbReference>
<accession>A0A075AJM2</accession>